<evidence type="ECO:0000313" key="1">
    <source>
        <dbReference type="Proteomes" id="UP001732720"/>
    </source>
</evidence>
<dbReference type="Proteomes" id="UP001732720">
    <property type="component" value="Chromosome 12"/>
</dbReference>
<sequence length="1470" mass="161519">MGTALLQRGGCFLLCLSLLLLGCWAELGSGLEFPGAEGQWTRFPKWNACCESEMTFQLKTRSARGLVLYFDDEGFCDFLELILTRGGRLQLSFSIFCAEPATLLADTPVNDGAWHNVRIRRQFRNTTLFIDQVEAKWVEVKSKRRDMTVFSGLFVGGLPPELRAAALKLTLASVREREPFKGWIRDVRVNSSQALPVDSGEVKLDDEPPNSGGGSPCEAGEEGEGGVCLNGGVCSVVDDQAVCDCSRTGFRGKDCSQGKEEYIATFKGSEYFCYDLSQNPIQSSSDEITLSFKTLQRNGLMLHTGKSADYVNLALKNGAVSLVINLGSGAFEALVEPVNGKFNDNAWHDVKVTRNLRQVTISVDGILTTTGYTQEDYTMLGSDDFFYVGGSPSTADLPGSPVSNNFMGCLKEVVYKNNDVRLELSRLAKQGDPKMKIHGVVAFKCENVATLDPITFETPESFISLPKWNAKKTGSISFDFRTTEPNGLILFSHGKPRHQKDAKHPQMIKVDFFAIEMLDGHLYLLLDMGSGTIKIKALQKKVNDGEWYHVDFQRDGRSGTISVNTLRTPYTAPGESEILDLDDELYLGGLPENKAGLVFPTEVWTALLNYGYVGCIRDLFIDGQSKDIRQMAEVQSTAGVKPSCSRETAKPCLSNPCKNNGMCRDGWNRYVCDCSGTGYLGRSCEREATVLSYDGSMFMKIQLPVVMHTEAEDVSLRFRSQRAYGILMATTSRDSADTLRLELDAGRVKLTVNLGKGPETLFAGYNLNDNEWHTVRVVRRGKSLKLTVDDQQAMTGQMAGDHTRLEFHNIETGIITERRYLSSVPSNFIGHLQSLTFNGMAYIDLCKNGDIDYCELNARFGFRNIIADPVTFKTKSSYVALATLQAYTSMHLFFQFKTTSLDGLILYNSGDGNDFIVVELVKGYLHYVFDLGNGANLIKGSSNKPLNDNQWHNVMISRDTSNLHTVKIDTKITTQITAGARNLDLKSDLYIGGVAKETYKSLPKLVHAKEGFQGCLASVDLNGRLPDLISDALFCNGQIERGCEGPSTTCQEDSCSNQGVCLQQWDGFSCDCSMTSFSGPLCNDPGTTYIFSKGGGQITYKWPPNDRPSTRADRLAIGFSTVQKEAVLVRVDSSSGLGDYLELHIHQGKIGVKFNVGTDDIAIEESNAIINDGKYHVVRFTRSGGNATLQVDSWPVIERYPAGNNDNERLAIARQRIPYRLGRVVDEWLLDKGRQLTIFNSQATIIIGGKEQGQPFQGQLSGLYYNGLKVLNMAAENDANIAIVGNVRLVGEVPSSMTTESTATAMQSEMSTSIMETTTTLATSTARRGKPPTKEPISQTTDDILVASAECPSDDEDIDPCEPSSGGLANPTRVGGREPYPGSAEVIRESSSTTGMVVGIVAAAALCILILLYAMYKYRNRDEGSYHVDESRNYISNSAQSNGAVVKEKQPSSAKSANKNKKNKDKEYYV</sequence>
<organism evidence="1 2">
    <name type="scientific">Castor canadensis</name>
    <name type="common">American beaver</name>
    <dbReference type="NCBI Taxonomy" id="51338"/>
    <lineage>
        <taxon>Eukaryota</taxon>
        <taxon>Metazoa</taxon>
        <taxon>Chordata</taxon>
        <taxon>Craniata</taxon>
        <taxon>Vertebrata</taxon>
        <taxon>Euteleostomi</taxon>
        <taxon>Mammalia</taxon>
        <taxon>Eutheria</taxon>
        <taxon>Euarchontoglires</taxon>
        <taxon>Glires</taxon>
        <taxon>Rodentia</taxon>
        <taxon>Castorimorpha</taxon>
        <taxon>Castoridae</taxon>
        <taxon>Castor</taxon>
    </lineage>
</organism>
<proteinExistence type="predicted"/>
<gene>
    <name evidence="2" type="primary">Nrxn1</name>
</gene>
<reference evidence="2" key="1">
    <citation type="submission" date="2025-08" db="UniProtKB">
        <authorList>
            <consortium name="RefSeq"/>
        </authorList>
    </citation>
    <scope>IDENTIFICATION</scope>
</reference>
<keyword evidence="1" id="KW-1185">Reference proteome</keyword>
<protein>
    <submittedName>
        <fullName evidence="2">Neurexin-1 isoform X33</fullName>
    </submittedName>
</protein>
<evidence type="ECO:0000313" key="2">
    <source>
        <dbReference type="RefSeq" id="XP_073905796.1"/>
    </source>
</evidence>
<dbReference type="RefSeq" id="XP_073905796.1">
    <property type="nucleotide sequence ID" value="XM_074049695.1"/>
</dbReference>
<accession>A0AC58KM39</accession>
<name>A0AC58KM39_CASCN</name>